<organism evidence="1 2">
    <name type="scientific">Brucella intermedia M86</name>
    <dbReference type="NCBI Taxonomy" id="1234597"/>
    <lineage>
        <taxon>Bacteria</taxon>
        <taxon>Pseudomonadati</taxon>
        <taxon>Pseudomonadota</taxon>
        <taxon>Alphaproteobacteria</taxon>
        <taxon>Hyphomicrobiales</taxon>
        <taxon>Brucellaceae</taxon>
        <taxon>Brucella/Ochrobactrum group</taxon>
        <taxon>Brucella</taxon>
    </lineage>
</organism>
<name>M5JRZ9_9HYPH</name>
<reference evidence="1 2" key="1">
    <citation type="journal article" date="2013" name="Gut Pathog.">
        <title>Draft genome of Ochrobactrum intermedium strain M86 isolated from non-ulcer dyspeptic individual from India.</title>
        <authorList>
            <person name="Kulkarni G."/>
            <person name="Dhotre D."/>
            <person name="Dharne M."/>
            <person name="Shetty S."/>
            <person name="Chowdhury S."/>
            <person name="Misra V."/>
            <person name="Misra S."/>
            <person name="Patole M."/>
            <person name="Shouche Y."/>
        </authorList>
    </citation>
    <scope>NUCLEOTIDE SEQUENCE [LARGE SCALE GENOMIC DNA]</scope>
    <source>
        <strain evidence="1 2">M86</strain>
    </source>
</reference>
<evidence type="ECO:0000313" key="1">
    <source>
        <dbReference type="EMBL" id="ELT50697.1"/>
    </source>
</evidence>
<dbReference type="Proteomes" id="UP000011971">
    <property type="component" value="Unassembled WGS sequence"/>
</dbReference>
<dbReference type="EMBL" id="AOGE01000008">
    <property type="protein sequence ID" value="ELT50697.1"/>
    <property type="molecule type" value="Genomic_DNA"/>
</dbReference>
<evidence type="ECO:0000313" key="2">
    <source>
        <dbReference type="Proteomes" id="UP000011971"/>
    </source>
</evidence>
<sequence length="33" mass="3819">MARFDLTAFEWDVIQPLLPSKVRGVKRVDDRGC</sequence>
<gene>
    <name evidence="1" type="ORF">D584_03053</name>
</gene>
<accession>M5JRZ9</accession>
<dbReference type="AlphaFoldDB" id="M5JRZ9"/>
<comment type="caution">
    <text evidence="1">The sequence shown here is derived from an EMBL/GenBank/DDBJ whole genome shotgun (WGS) entry which is preliminary data.</text>
</comment>
<proteinExistence type="predicted"/>
<protein>
    <submittedName>
        <fullName evidence="1">ISBm1, transposase orfA</fullName>
    </submittedName>
</protein>